<dbReference type="InterPro" id="IPR001128">
    <property type="entry name" value="Cyt_P450"/>
</dbReference>
<keyword evidence="2" id="KW-0408">Iron</keyword>
<keyword evidence="4" id="KW-1185">Reference proteome</keyword>
<dbReference type="PANTHER" id="PTHR46696:SF6">
    <property type="entry name" value="P450, PUTATIVE (EUROFUNG)-RELATED"/>
    <property type="match status" value="1"/>
</dbReference>
<dbReference type="InterPro" id="IPR002397">
    <property type="entry name" value="Cyt_P450_B"/>
</dbReference>
<keyword evidence="2" id="KW-0479">Metal-binding</keyword>
<dbReference type="PROSITE" id="PS00086">
    <property type="entry name" value="CYTOCHROME_P450"/>
    <property type="match status" value="1"/>
</dbReference>
<organism evidence="3 4">
    <name type="scientific">Pelagerythrobacter marensis</name>
    <dbReference type="NCBI Taxonomy" id="543877"/>
    <lineage>
        <taxon>Bacteria</taxon>
        <taxon>Pseudomonadati</taxon>
        <taxon>Pseudomonadota</taxon>
        <taxon>Alphaproteobacteria</taxon>
        <taxon>Sphingomonadales</taxon>
        <taxon>Erythrobacteraceae</taxon>
        <taxon>Pelagerythrobacter</taxon>
    </lineage>
</organism>
<dbReference type="PRINTS" id="PR00359">
    <property type="entry name" value="BP450"/>
</dbReference>
<dbReference type="RefSeq" id="WP_338446383.1">
    <property type="nucleotide sequence ID" value="NZ_CP144918.1"/>
</dbReference>
<evidence type="ECO:0000313" key="3">
    <source>
        <dbReference type="EMBL" id="WWA47493.1"/>
    </source>
</evidence>
<dbReference type="InterPro" id="IPR036396">
    <property type="entry name" value="Cyt_P450_sf"/>
</dbReference>
<reference evidence="3 4" key="1">
    <citation type="submission" date="2024-02" db="EMBL/GenBank/DDBJ databases">
        <title>The whole genome sequence of five bacterial samples isolated from Abu Dhabi Sabkha-shore region.</title>
        <authorList>
            <person name="Sudalaimuthuasari N."/>
            <person name="Sarfraz B."/>
            <person name="Tuyisabe J.D."/>
            <person name="Mugisha Ntwali L.D.M."/>
            <person name="Ali A.I.A.A."/>
            <person name="Almansoori S.Z.A."/>
            <person name="Alajami H.S.A."/>
            <person name="Almeqbaali A.A.S."/>
            <person name="Kundu B."/>
            <person name="Saeed E.E."/>
            <person name="Sukumarinath V."/>
            <person name="Mishra A.K."/>
            <person name="Hazzouri K.M."/>
            <person name="Almaskari R."/>
            <person name="Sharma A.K."/>
            <person name="Amiri K.M.A."/>
        </authorList>
    </citation>
    <scope>NUCLEOTIDE SEQUENCE [LARGE SCALE GENOMIC DNA]</scope>
    <source>
        <strain evidence="4">kcgeb_sd</strain>
    </source>
</reference>
<dbReference type="PANTHER" id="PTHR46696">
    <property type="entry name" value="P450, PUTATIVE (EUROFUNG)-RELATED"/>
    <property type="match status" value="1"/>
</dbReference>
<sequence>MKAAAPRDFDPDVSESFDSAHDDYARLRRECPVARTDKLGGFWALTKYDDVERAAADPKTFTTAVQNVVPKVAFTGRRPPLHLDPPEHTPYRRALNPLLSKERSDMLEPATRKLARSLLAPMIARGGGDICGEFSSYLPVHVFGEWMRVPAEWLDTLHDSGRAFILAVHSESSEAMKDTSLRLYEMARALIADRRTTPQDPDIDPTSALLAARWNGKPLPDEMIVGTVRQILVVGMVAPMVMIGSIAVHLSRDRELQQKLRAEPALIPAAIEEFLRLYSPYRGFARTPTRDIEIGGRCIAKDEPVALLYASANRDEGVFADSDQFVLDRPNIDRHLAFGRGPHHCPGAHIGRMELRIAWEEILAATDGFELDGEITMTRWPEIGALAVPLRFT</sequence>
<proteinExistence type="inferred from homology"/>
<evidence type="ECO:0000313" key="4">
    <source>
        <dbReference type="Proteomes" id="UP001335183"/>
    </source>
</evidence>
<dbReference type="SUPFAM" id="SSF48264">
    <property type="entry name" value="Cytochrome P450"/>
    <property type="match status" value="1"/>
</dbReference>
<keyword evidence="2" id="KW-0560">Oxidoreductase</keyword>
<dbReference type="InterPro" id="IPR017972">
    <property type="entry name" value="Cyt_P450_CS"/>
</dbReference>
<keyword evidence="2" id="KW-0349">Heme</keyword>
<dbReference type="EMBL" id="CP144918">
    <property type="protein sequence ID" value="WWA47493.1"/>
    <property type="molecule type" value="Genomic_DNA"/>
</dbReference>
<comment type="similarity">
    <text evidence="1 2">Belongs to the cytochrome P450 family.</text>
</comment>
<evidence type="ECO:0000256" key="2">
    <source>
        <dbReference type="RuleBase" id="RU000461"/>
    </source>
</evidence>
<keyword evidence="2" id="KW-0503">Monooxygenase</keyword>
<dbReference type="Pfam" id="PF00067">
    <property type="entry name" value="p450"/>
    <property type="match status" value="1"/>
</dbReference>
<protein>
    <submittedName>
        <fullName evidence="3">Cytochrome P450</fullName>
    </submittedName>
</protein>
<name>A0ABZ2D800_9SPHN</name>
<accession>A0ABZ2D800</accession>
<evidence type="ECO:0000256" key="1">
    <source>
        <dbReference type="ARBA" id="ARBA00010617"/>
    </source>
</evidence>
<dbReference type="Gene3D" id="1.10.630.10">
    <property type="entry name" value="Cytochrome P450"/>
    <property type="match status" value="1"/>
</dbReference>
<gene>
    <name evidence="3" type="ORF">V5F89_00885</name>
</gene>
<dbReference type="Proteomes" id="UP001335183">
    <property type="component" value="Chromosome"/>
</dbReference>